<evidence type="ECO:0000313" key="3">
    <source>
        <dbReference type="Proteomes" id="UP001499878"/>
    </source>
</evidence>
<comment type="caution">
    <text evidence="2">The sequence shown here is derived from an EMBL/GenBank/DDBJ whole genome shotgun (WGS) entry which is preliminary data.</text>
</comment>
<sequence>MTNPPPTKSHTPTPRRLHAAPQPVDAAAVGEPKGAARQGVVTALRPGPQMPTVAGITPGLQIRATGVPVADWLCSCGHHERARGAGAVTELQARVRVGVCPHATTEGRAAA</sequence>
<protein>
    <submittedName>
        <fullName evidence="2">Uncharacterized protein</fullName>
    </submittedName>
</protein>
<name>A0ABP9T5Z2_9ACTN</name>
<organism evidence="2 3">
    <name type="scientific">Streptomyces thinghirensis</name>
    <dbReference type="NCBI Taxonomy" id="551547"/>
    <lineage>
        <taxon>Bacteria</taxon>
        <taxon>Bacillati</taxon>
        <taxon>Actinomycetota</taxon>
        <taxon>Actinomycetes</taxon>
        <taxon>Kitasatosporales</taxon>
        <taxon>Streptomycetaceae</taxon>
        <taxon>Streptomyces</taxon>
    </lineage>
</organism>
<evidence type="ECO:0000313" key="2">
    <source>
        <dbReference type="EMBL" id="GAA5209651.1"/>
    </source>
</evidence>
<keyword evidence="3" id="KW-1185">Reference proteome</keyword>
<proteinExistence type="predicted"/>
<gene>
    <name evidence="2" type="ORF">GCM10023323_34090</name>
</gene>
<dbReference type="Proteomes" id="UP001499878">
    <property type="component" value="Unassembled WGS sequence"/>
</dbReference>
<evidence type="ECO:0000256" key="1">
    <source>
        <dbReference type="SAM" id="MobiDB-lite"/>
    </source>
</evidence>
<reference evidence="3" key="1">
    <citation type="journal article" date="2019" name="Int. J. Syst. Evol. Microbiol.">
        <title>The Global Catalogue of Microorganisms (GCM) 10K type strain sequencing project: providing services to taxonomists for standard genome sequencing and annotation.</title>
        <authorList>
            <consortium name="The Broad Institute Genomics Platform"/>
            <consortium name="The Broad Institute Genome Sequencing Center for Infectious Disease"/>
            <person name="Wu L."/>
            <person name="Ma J."/>
        </authorList>
    </citation>
    <scope>NUCLEOTIDE SEQUENCE [LARGE SCALE GENOMIC DNA]</scope>
    <source>
        <strain evidence="3">JCM 18306</strain>
    </source>
</reference>
<accession>A0ABP9T5Z2</accession>
<dbReference type="EMBL" id="BAABJR010000008">
    <property type="protein sequence ID" value="GAA5209651.1"/>
    <property type="molecule type" value="Genomic_DNA"/>
</dbReference>
<feature type="region of interest" description="Disordered" evidence="1">
    <location>
        <begin position="1"/>
        <end position="23"/>
    </location>
</feature>